<feature type="region of interest" description="Disordered" evidence="1">
    <location>
        <begin position="392"/>
        <end position="414"/>
    </location>
</feature>
<feature type="compositionally biased region" description="Gly residues" evidence="1">
    <location>
        <begin position="538"/>
        <end position="549"/>
    </location>
</feature>
<evidence type="ECO:0000313" key="2">
    <source>
        <dbReference type="EMBL" id="KEQ79530.1"/>
    </source>
</evidence>
<feature type="compositionally biased region" description="Polar residues" evidence="1">
    <location>
        <begin position="475"/>
        <end position="484"/>
    </location>
</feature>
<reference evidence="2 3" key="1">
    <citation type="journal article" date="2014" name="BMC Genomics">
        <title>Genome sequencing of four Aureobasidium pullulans varieties: biotechnological potential, stress tolerance, and description of new species.</title>
        <authorList>
            <person name="Gostin Ar C."/>
            <person name="Ohm R.A."/>
            <person name="Kogej T."/>
            <person name="Sonjak S."/>
            <person name="Turk M."/>
            <person name="Zajc J."/>
            <person name="Zalar P."/>
            <person name="Grube M."/>
            <person name="Sun H."/>
            <person name="Han J."/>
            <person name="Sharma A."/>
            <person name="Chiniquy J."/>
            <person name="Ngan C.Y."/>
            <person name="Lipzen A."/>
            <person name="Barry K."/>
            <person name="Grigoriev I.V."/>
            <person name="Gunde-Cimerman N."/>
        </authorList>
    </citation>
    <scope>NUCLEOTIDE SEQUENCE [LARGE SCALE GENOMIC DNA]</scope>
    <source>
        <strain evidence="2 3">EXF-150</strain>
    </source>
</reference>
<feature type="compositionally biased region" description="Basic and acidic residues" evidence="1">
    <location>
        <begin position="174"/>
        <end position="186"/>
    </location>
</feature>
<sequence length="549" mass="60051">MDRSNRDYCLSPLSFDHSRDHSLASPDSTPNQATIDSYLIPASQQNLKSSQDGNLGTQSPPQNYLSPTAPVYSQRDKSSSRGSFGSFVPFPEQITDTPLGDNAYPTGLDNIALPQSEKDLHTAYERQCAQPENGNYRAPSFYSSATYPEVVADVSVETDVYSRSGHARTLGSEEDIRATRDRRYSQSDEYQNAEEEWKGFDDGPQNAAFPPYPPSPCLKDAVHWYPSPTITSVYSQAENINLPRSESGSIVTPEADDPSPGSSIDPPQPPPANDIHAAHDICDSQPGMLSVSPSIYPPLPDSPGLWVNYNYHADSSTPNPRYTTPSAEVDTSLQIKTFSTQVDAIPAPLPPIQTPKKRTLFKRIIETLCFCHGESGDWTAIDSPSHLPPVPISPSPSHVRPGRAAKVAESRPTSQAVYLRQMPQTRPYRASGERLRQRLVNDFGYSGWGGYVGPVAVEAPHHTSPQETPEDWRSTENNPGSDQNAGHGRQTPASHYNYGDQQDRQCNVETQDTHNDLVDQCQDANHTGNDHGDIGLDCGDGVGYRGGGD</sequence>
<protein>
    <submittedName>
        <fullName evidence="2">Uncharacterized protein</fullName>
    </submittedName>
</protein>
<dbReference type="AlphaFoldDB" id="A0A074X224"/>
<dbReference type="GeneID" id="40741242"/>
<feature type="region of interest" description="Disordered" evidence="1">
    <location>
        <begin position="456"/>
        <end position="500"/>
    </location>
</feature>
<feature type="compositionally biased region" description="Polar residues" evidence="1">
    <location>
        <begin position="25"/>
        <end position="35"/>
    </location>
</feature>
<feature type="region of interest" description="Disordered" evidence="1">
    <location>
        <begin position="1"/>
        <end position="105"/>
    </location>
</feature>
<organism evidence="2 3">
    <name type="scientific">Aureobasidium pullulans EXF-150</name>
    <dbReference type="NCBI Taxonomy" id="1043002"/>
    <lineage>
        <taxon>Eukaryota</taxon>
        <taxon>Fungi</taxon>
        <taxon>Dikarya</taxon>
        <taxon>Ascomycota</taxon>
        <taxon>Pezizomycotina</taxon>
        <taxon>Dothideomycetes</taxon>
        <taxon>Dothideomycetidae</taxon>
        <taxon>Dothideales</taxon>
        <taxon>Saccotheciaceae</taxon>
        <taxon>Aureobasidium</taxon>
    </lineage>
</organism>
<dbReference type="RefSeq" id="XP_029755717.1">
    <property type="nucleotide sequence ID" value="XM_029898936.1"/>
</dbReference>
<gene>
    <name evidence="2" type="ORF">M438DRAFT_145989</name>
</gene>
<accession>A0A074X224</accession>
<name>A0A074X224_AURPU</name>
<dbReference type="Proteomes" id="UP000030706">
    <property type="component" value="Unassembled WGS sequence"/>
</dbReference>
<feature type="compositionally biased region" description="Polar residues" evidence="1">
    <location>
        <begin position="42"/>
        <end position="66"/>
    </location>
</feature>
<dbReference type="EMBL" id="KL585005">
    <property type="protein sequence ID" value="KEQ79530.1"/>
    <property type="molecule type" value="Genomic_DNA"/>
</dbReference>
<evidence type="ECO:0000313" key="3">
    <source>
        <dbReference type="Proteomes" id="UP000030706"/>
    </source>
</evidence>
<feature type="region of interest" description="Disordered" evidence="1">
    <location>
        <begin position="244"/>
        <end position="272"/>
    </location>
</feature>
<feature type="region of interest" description="Disordered" evidence="1">
    <location>
        <begin position="526"/>
        <end position="549"/>
    </location>
</feature>
<proteinExistence type="predicted"/>
<dbReference type="HOGENOM" id="CLU_496041_0_0_1"/>
<feature type="region of interest" description="Disordered" evidence="1">
    <location>
        <begin position="172"/>
        <end position="213"/>
    </location>
</feature>
<evidence type="ECO:0000256" key="1">
    <source>
        <dbReference type="SAM" id="MobiDB-lite"/>
    </source>
</evidence>
<keyword evidence="3" id="KW-1185">Reference proteome</keyword>